<dbReference type="PRINTS" id="PR00411">
    <property type="entry name" value="PNDRDTASEI"/>
</dbReference>
<dbReference type="GO" id="GO:0003955">
    <property type="term" value="F:NAD(P)H dehydrogenase (quinone) activity"/>
    <property type="evidence" value="ECO:0007669"/>
    <property type="project" value="TreeGrafter"/>
</dbReference>
<keyword evidence="15" id="KW-1185">Reference proteome</keyword>
<dbReference type="Gene3D" id="3.30.390.30">
    <property type="match status" value="1"/>
</dbReference>
<evidence type="ECO:0000259" key="13">
    <source>
        <dbReference type="Pfam" id="PF07992"/>
    </source>
</evidence>
<dbReference type="KEGG" id="caqu:CAQU_00270"/>
<dbReference type="Pfam" id="PF02852">
    <property type="entry name" value="Pyr_redox_dim"/>
    <property type="match status" value="1"/>
</dbReference>
<dbReference type="SUPFAM" id="SSF55424">
    <property type="entry name" value="FAD/NAD-linked reductases, dimerisation (C-terminal) domain"/>
    <property type="match status" value="1"/>
</dbReference>
<dbReference type="AlphaFoldDB" id="A0A1L7CD66"/>
<sequence length="450" mass="47885">MVSTQQFDVVVVGFGKAGKTIAMKRAKAGDKVALIERDPRMFGGTCINIGCVPTKKLLTEMAAFELVGGDKDQGFATAVERRNALIEKMNAANKGMADNAGVTVIVGEARFVGAHTVQVTGGEDELKISGETIIINTGATPVWPPIPGIDGERIFNSTQIQQIERPQHLVVVGGGPIGLEFATLFSGFGSQVTVLDAADRPLARFDEDVAAMAAELMEKRGVTFINGAQVTEFVEDADQVTVRYEGGEVTADAVLVAIGRKPATAGLGLEEAGIELNERGAVKVDEHLRTTAEGVYAAGDVNGGPQFTYISFDDHRIILADKWGVGKLHSTKDRVIPTTTFLEPPLSTVGVSRADVAERIDAGEVVERVVKIAEVPILPRPKILGQPEGMARLIVEKESDKILGATLFCIDSQELINTVALAMRHDVTATELAEGIYTHPATSEVFNALG</sequence>
<comment type="similarity">
    <text evidence="1 11">Belongs to the class-I pyridine nucleotide-disulfide oxidoreductase family.</text>
</comment>
<dbReference type="PANTHER" id="PTHR43014">
    <property type="entry name" value="MERCURIC REDUCTASE"/>
    <property type="match status" value="1"/>
</dbReference>
<keyword evidence="4" id="KW-0521">NADP</keyword>
<organism evidence="14 15">
    <name type="scientific">Corynebacterium aquilae DSM 44791</name>
    <dbReference type="NCBI Taxonomy" id="1431546"/>
    <lineage>
        <taxon>Bacteria</taxon>
        <taxon>Bacillati</taxon>
        <taxon>Actinomycetota</taxon>
        <taxon>Actinomycetes</taxon>
        <taxon>Mycobacteriales</taxon>
        <taxon>Corynebacteriaceae</taxon>
        <taxon>Corynebacterium</taxon>
    </lineage>
</organism>
<feature type="active site" description="Proton acceptor" evidence="8">
    <location>
        <position position="439"/>
    </location>
</feature>
<comment type="cofactor">
    <cofactor evidence="9">
        <name>FAD</name>
        <dbReference type="ChEBI" id="CHEBI:57692"/>
    </cofactor>
    <text evidence="9">Binds 1 FAD per subunit.</text>
</comment>
<dbReference type="InterPro" id="IPR036188">
    <property type="entry name" value="FAD/NAD-bd_sf"/>
</dbReference>
<dbReference type="InterPro" id="IPR016156">
    <property type="entry name" value="FAD/NAD-linked_Rdtase_dimer_sf"/>
</dbReference>
<evidence type="ECO:0000256" key="4">
    <source>
        <dbReference type="ARBA" id="ARBA00022857"/>
    </source>
</evidence>
<keyword evidence="5 11" id="KW-0560">Oxidoreductase</keyword>
<dbReference type="PIRSF" id="PIRSF000350">
    <property type="entry name" value="Mercury_reductase_MerA"/>
    <property type="match status" value="1"/>
</dbReference>
<dbReference type="GO" id="GO:0016668">
    <property type="term" value="F:oxidoreductase activity, acting on a sulfur group of donors, NAD(P) as acceptor"/>
    <property type="evidence" value="ECO:0007669"/>
    <property type="project" value="InterPro"/>
</dbReference>
<dbReference type="InterPro" id="IPR004099">
    <property type="entry name" value="Pyr_nucl-diS_OxRdtase_dimer"/>
</dbReference>
<evidence type="ECO:0000256" key="3">
    <source>
        <dbReference type="ARBA" id="ARBA00022827"/>
    </source>
</evidence>
<dbReference type="Gene3D" id="3.50.50.60">
    <property type="entry name" value="FAD/NAD(P)-binding domain"/>
    <property type="match status" value="2"/>
</dbReference>
<dbReference type="EMBL" id="CP009245">
    <property type="protein sequence ID" value="APT83781.1"/>
    <property type="molecule type" value="Genomic_DNA"/>
</dbReference>
<protein>
    <submittedName>
        <fullName evidence="14">Pyridine nucleotide-disulfide oxidoreductase</fullName>
    </submittedName>
</protein>
<dbReference type="PRINTS" id="PR00368">
    <property type="entry name" value="FADPNR"/>
</dbReference>
<evidence type="ECO:0000256" key="7">
    <source>
        <dbReference type="ARBA" id="ARBA00023284"/>
    </source>
</evidence>
<evidence type="ECO:0000256" key="10">
    <source>
        <dbReference type="PIRSR" id="PIRSR000350-4"/>
    </source>
</evidence>
<evidence type="ECO:0000256" key="6">
    <source>
        <dbReference type="ARBA" id="ARBA00023157"/>
    </source>
</evidence>
<evidence type="ECO:0000256" key="11">
    <source>
        <dbReference type="RuleBase" id="RU003691"/>
    </source>
</evidence>
<keyword evidence="7 11" id="KW-0676">Redox-active center</keyword>
<dbReference type="GO" id="GO:0050660">
    <property type="term" value="F:flavin adenine dinucleotide binding"/>
    <property type="evidence" value="ECO:0007669"/>
    <property type="project" value="TreeGrafter"/>
</dbReference>
<dbReference type="InterPro" id="IPR012999">
    <property type="entry name" value="Pyr_OxRdtase_I_AS"/>
</dbReference>
<feature type="binding site" evidence="9">
    <location>
        <begin position="173"/>
        <end position="180"/>
    </location>
    <ligand>
        <name>NAD(+)</name>
        <dbReference type="ChEBI" id="CHEBI:57540"/>
    </ligand>
</feature>
<dbReference type="Pfam" id="PF07992">
    <property type="entry name" value="Pyr_redox_2"/>
    <property type="match status" value="1"/>
</dbReference>
<dbReference type="InterPro" id="IPR001100">
    <property type="entry name" value="Pyr_nuc-diS_OxRdtase"/>
</dbReference>
<feature type="disulfide bond" description="Redox-active" evidence="10">
    <location>
        <begin position="46"/>
        <end position="51"/>
    </location>
</feature>
<proteinExistence type="inferred from homology"/>
<dbReference type="PROSITE" id="PS00076">
    <property type="entry name" value="PYRIDINE_REDOX_1"/>
    <property type="match status" value="1"/>
</dbReference>
<feature type="binding site" evidence="9">
    <location>
        <position position="300"/>
    </location>
    <ligand>
        <name>FAD</name>
        <dbReference type="ChEBI" id="CHEBI:57692"/>
    </ligand>
</feature>
<dbReference type="InterPro" id="IPR023753">
    <property type="entry name" value="FAD/NAD-binding_dom"/>
</dbReference>
<dbReference type="SUPFAM" id="SSF51905">
    <property type="entry name" value="FAD/NAD(P)-binding domain"/>
    <property type="match status" value="1"/>
</dbReference>
<evidence type="ECO:0000256" key="9">
    <source>
        <dbReference type="PIRSR" id="PIRSR000350-3"/>
    </source>
</evidence>
<evidence type="ECO:0000313" key="15">
    <source>
        <dbReference type="Proteomes" id="UP000185478"/>
    </source>
</evidence>
<accession>A0A1L7CD66</accession>
<feature type="domain" description="Pyridine nucleotide-disulphide oxidoreductase dimerisation" evidence="12">
    <location>
        <begin position="336"/>
        <end position="447"/>
    </location>
</feature>
<keyword evidence="2 11" id="KW-0285">Flavoprotein</keyword>
<evidence type="ECO:0000313" key="14">
    <source>
        <dbReference type="EMBL" id="APT83781.1"/>
    </source>
</evidence>
<evidence type="ECO:0000256" key="2">
    <source>
        <dbReference type="ARBA" id="ARBA00022630"/>
    </source>
</evidence>
<evidence type="ECO:0000256" key="5">
    <source>
        <dbReference type="ARBA" id="ARBA00023002"/>
    </source>
</evidence>
<feature type="domain" description="FAD/NAD(P)-binding" evidence="13">
    <location>
        <begin position="7"/>
        <end position="310"/>
    </location>
</feature>
<feature type="binding site" evidence="9">
    <location>
        <position position="259"/>
    </location>
    <ligand>
        <name>NAD(+)</name>
        <dbReference type="ChEBI" id="CHEBI:57540"/>
    </ligand>
</feature>
<evidence type="ECO:0000259" key="12">
    <source>
        <dbReference type="Pfam" id="PF02852"/>
    </source>
</evidence>
<name>A0A1L7CD66_9CORY</name>
<feature type="binding site" evidence="9">
    <location>
        <position position="55"/>
    </location>
    <ligand>
        <name>FAD</name>
        <dbReference type="ChEBI" id="CHEBI:57692"/>
    </ligand>
</feature>
<keyword evidence="3 9" id="KW-0274">FAD</keyword>
<evidence type="ECO:0000256" key="1">
    <source>
        <dbReference type="ARBA" id="ARBA00007532"/>
    </source>
</evidence>
<evidence type="ECO:0000256" key="8">
    <source>
        <dbReference type="PIRSR" id="PIRSR000350-2"/>
    </source>
</evidence>
<keyword evidence="9" id="KW-0547">Nucleotide-binding</keyword>
<dbReference type="STRING" id="1431546.CAQU_00270"/>
<dbReference type="PANTHER" id="PTHR43014:SF4">
    <property type="entry name" value="PYRIDINE NUCLEOTIDE-DISULFIDE OXIDOREDUCTASE RCLA-RELATED"/>
    <property type="match status" value="1"/>
</dbReference>
<keyword evidence="6" id="KW-1015">Disulfide bond</keyword>
<gene>
    <name evidence="14" type="ORF">CAQU_00270</name>
</gene>
<dbReference type="Proteomes" id="UP000185478">
    <property type="component" value="Chromosome"/>
</dbReference>
<keyword evidence="9" id="KW-0520">NAD</keyword>
<reference evidence="14 15" key="1">
    <citation type="submission" date="2014-08" db="EMBL/GenBank/DDBJ databases">
        <title>Complete genome sequence of Corynebacterium aquilae S-613T(T) (=DSM 44791(T)), isolated from the choana of a healthy golden eagle.</title>
        <authorList>
            <person name="Ruckert C."/>
            <person name="Albersmeier A."/>
            <person name="Winkler A."/>
            <person name="Kalinowski J."/>
        </authorList>
    </citation>
    <scope>NUCLEOTIDE SEQUENCE [LARGE SCALE GENOMIC DNA]</scope>
    <source>
        <strain evidence="14 15">S-613</strain>
    </source>
</reference>